<reference evidence="2" key="1">
    <citation type="submission" date="2021-01" db="EMBL/GenBank/DDBJ databases">
        <title>Whole genome shotgun sequence of Virgisporangium ochraceum NBRC 16418.</title>
        <authorList>
            <person name="Komaki H."/>
            <person name="Tamura T."/>
        </authorList>
    </citation>
    <scope>NUCLEOTIDE SEQUENCE</scope>
    <source>
        <strain evidence="2">NBRC 16418</strain>
    </source>
</reference>
<dbReference type="InterPro" id="IPR047801">
    <property type="entry name" value="Peptidase_C45"/>
</dbReference>
<name>A0A8J3ZR89_9ACTN</name>
<evidence type="ECO:0000259" key="1">
    <source>
        <dbReference type="Pfam" id="PF03417"/>
    </source>
</evidence>
<dbReference type="Pfam" id="PF03417">
    <property type="entry name" value="AAT"/>
    <property type="match status" value="1"/>
</dbReference>
<accession>A0A8J3ZR89</accession>
<dbReference type="PANTHER" id="PTHR34180:SF1">
    <property type="entry name" value="BETA-ALANYL-DOPAMINE_CARCININE HYDROLASE"/>
    <property type="match status" value="1"/>
</dbReference>
<proteinExistence type="predicted"/>
<protein>
    <submittedName>
        <fullName evidence="2">Acyl-CoA--6-aminopenicillanic acid acyl-transferase</fullName>
    </submittedName>
</protein>
<evidence type="ECO:0000313" key="3">
    <source>
        <dbReference type="Proteomes" id="UP000635606"/>
    </source>
</evidence>
<dbReference type="AlphaFoldDB" id="A0A8J3ZR89"/>
<dbReference type="PANTHER" id="PTHR34180">
    <property type="entry name" value="PEPTIDASE C45"/>
    <property type="match status" value="1"/>
</dbReference>
<dbReference type="Proteomes" id="UP000635606">
    <property type="component" value="Unassembled WGS sequence"/>
</dbReference>
<dbReference type="InterPro" id="IPR047794">
    <property type="entry name" value="C45_proenzyme-like"/>
</dbReference>
<dbReference type="InterPro" id="IPR005079">
    <property type="entry name" value="Peptidase_C45_hydrolase"/>
</dbReference>
<comment type="caution">
    <text evidence="2">The sequence shown here is derived from an EMBL/GenBank/DDBJ whole genome shotgun (WGS) entry which is preliminary data.</text>
</comment>
<dbReference type="RefSeq" id="WP_203926448.1">
    <property type="nucleotide sequence ID" value="NZ_BOPH01000018.1"/>
</dbReference>
<organism evidence="2 3">
    <name type="scientific">Virgisporangium ochraceum</name>
    <dbReference type="NCBI Taxonomy" id="65505"/>
    <lineage>
        <taxon>Bacteria</taxon>
        <taxon>Bacillati</taxon>
        <taxon>Actinomycetota</taxon>
        <taxon>Actinomycetes</taxon>
        <taxon>Micromonosporales</taxon>
        <taxon>Micromonosporaceae</taxon>
        <taxon>Virgisporangium</taxon>
    </lineage>
</organism>
<evidence type="ECO:0000313" key="2">
    <source>
        <dbReference type="EMBL" id="GIJ66473.1"/>
    </source>
</evidence>
<dbReference type="NCBIfam" id="NF040521">
    <property type="entry name" value="C45_proenzyme"/>
    <property type="match status" value="1"/>
</dbReference>
<gene>
    <name evidence="2" type="ORF">Voc01_013900</name>
</gene>
<feature type="domain" description="Peptidase C45 hydrolase" evidence="1">
    <location>
        <begin position="120"/>
        <end position="344"/>
    </location>
</feature>
<dbReference type="Gene3D" id="3.60.60.10">
    <property type="entry name" value="Penicillin V Acylase, Chain A"/>
    <property type="match status" value="1"/>
</dbReference>
<keyword evidence="3" id="KW-1185">Reference proteome</keyword>
<dbReference type="Gene3D" id="1.10.10.2120">
    <property type="match status" value="1"/>
</dbReference>
<sequence length="361" mass="38587">MATLPLPLISVSGTPAECGAAYGTAAAEEIAANNETYVERFKLRAGLSRADVWWWGTEFRTATRQHHPRIAEMLDGVAEGSGVAVEEIYALNGRTELLYGAHASKRGEPSECTALGLIGDGTVIGQNWDWHPDQRPYTLLLATTDEHGFSVATLAEAGMLGKAGLNSAGLGVCVNMLGCDKDGTRGGVPYHVILRAALESSDLTIALRRVCSSPRSASINLLIGQAHDGPGGGEIIDVELVPGDVGLLHPDEHGRIAHANHLETNVAVRDYLKELGSSSFFRGARARRLLAGGMSMADIFADHAGFPNAICRHVDERDAHDDRSETIFSVLLDLDEQRLGIAEGPPCDGTYEWATLKELTA</sequence>
<dbReference type="EMBL" id="BOPH01000018">
    <property type="protein sequence ID" value="GIJ66473.1"/>
    <property type="molecule type" value="Genomic_DNA"/>
</dbReference>